<dbReference type="STRING" id="7574.A0A1S3J6Y0"/>
<dbReference type="Pfam" id="PF00083">
    <property type="entry name" value="Sugar_tr"/>
    <property type="match status" value="2"/>
</dbReference>
<keyword evidence="5 9" id="KW-1133">Transmembrane helix</keyword>
<dbReference type="PANTHER" id="PTHR48020:SF12">
    <property type="entry name" value="PROTON MYO-INOSITOL COTRANSPORTER"/>
    <property type="match status" value="1"/>
</dbReference>
<organism evidence="11 12">
    <name type="scientific">Lingula anatina</name>
    <name type="common">Brachiopod</name>
    <name type="synonym">Lingula unguis</name>
    <dbReference type="NCBI Taxonomy" id="7574"/>
    <lineage>
        <taxon>Eukaryota</taxon>
        <taxon>Metazoa</taxon>
        <taxon>Spiralia</taxon>
        <taxon>Lophotrochozoa</taxon>
        <taxon>Brachiopoda</taxon>
        <taxon>Linguliformea</taxon>
        <taxon>Lingulata</taxon>
        <taxon>Lingulida</taxon>
        <taxon>Linguloidea</taxon>
        <taxon>Lingulidae</taxon>
        <taxon>Lingula</taxon>
    </lineage>
</organism>
<feature type="transmembrane region" description="Helical" evidence="9">
    <location>
        <begin position="155"/>
        <end position="176"/>
    </location>
</feature>
<dbReference type="InterPro" id="IPR003663">
    <property type="entry name" value="Sugar/inositol_transpt"/>
</dbReference>
<feature type="transmembrane region" description="Helical" evidence="9">
    <location>
        <begin position="505"/>
        <end position="525"/>
    </location>
</feature>
<dbReference type="KEGG" id="lak:106170643"/>
<evidence type="ECO:0000256" key="9">
    <source>
        <dbReference type="SAM" id="Phobius"/>
    </source>
</evidence>
<dbReference type="Proteomes" id="UP000085678">
    <property type="component" value="Unplaced"/>
</dbReference>
<evidence type="ECO:0000259" key="10">
    <source>
        <dbReference type="PROSITE" id="PS50850"/>
    </source>
</evidence>
<evidence type="ECO:0000256" key="8">
    <source>
        <dbReference type="SAM" id="MobiDB-lite"/>
    </source>
</evidence>
<dbReference type="PANTHER" id="PTHR48020">
    <property type="entry name" value="PROTON MYO-INOSITOL COTRANSPORTER"/>
    <property type="match status" value="1"/>
</dbReference>
<dbReference type="NCBIfam" id="TIGR00879">
    <property type="entry name" value="SP"/>
    <property type="match status" value="1"/>
</dbReference>
<evidence type="ECO:0000313" key="11">
    <source>
        <dbReference type="Proteomes" id="UP000085678"/>
    </source>
</evidence>
<feature type="transmembrane region" description="Helical" evidence="9">
    <location>
        <begin position="82"/>
        <end position="100"/>
    </location>
</feature>
<keyword evidence="3 7" id="KW-0813">Transport</keyword>
<dbReference type="InParanoid" id="A0A1S3J6Y0"/>
<dbReference type="InterPro" id="IPR036259">
    <property type="entry name" value="MFS_trans_sf"/>
</dbReference>
<keyword evidence="6 9" id="KW-0472">Membrane</keyword>
<feature type="transmembrane region" description="Helical" evidence="9">
    <location>
        <begin position="211"/>
        <end position="229"/>
    </location>
</feature>
<dbReference type="PRINTS" id="PR00171">
    <property type="entry name" value="SUGRTRNSPORT"/>
</dbReference>
<protein>
    <submittedName>
        <fullName evidence="12">Proton myo-inositol cotransporter</fullName>
    </submittedName>
</protein>
<dbReference type="GO" id="GO:0005366">
    <property type="term" value="F:myo-inositol:proton symporter activity"/>
    <property type="evidence" value="ECO:0007669"/>
    <property type="project" value="TreeGrafter"/>
</dbReference>
<dbReference type="InterPro" id="IPR020846">
    <property type="entry name" value="MFS_dom"/>
</dbReference>
<dbReference type="FunFam" id="1.20.1250.20:FF:000177">
    <property type="entry name" value="proton myo-inositol cotransporter isoform X1"/>
    <property type="match status" value="1"/>
</dbReference>
<dbReference type="InterPro" id="IPR050814">
    <property type="entry name" value="Myo-inositol_Transporter"/>
</dbReference>
<feature type="transmembrane region" description="Helical" evidence="9">
    <location>
        <begin position="546"/>
        <end position="570"/>
    </location>
</feature>
<feature type="transmembrane region" description="Helical" evidence="9">
    <location>
        <begin position="120"/>
        <end position="143"/>
    </location>
</feature>
<dbReference type="CDD" id="cd17360">
    <property type="entry name" value="MFS_HMIT_like"/>
    <property type="match status" value="1"/>
</dbReference>
<evidence type="ECO:0000256" key="1">
    <source>
        <dbReference type="ARBA" id="ARBA00004141"/>
    </source>
</evidence>
<name>A0A1S3J6Y0_LINAN</name>
<reference evidence="12" key="1">
    <citation type="submission" date="2025-08" db="UniProtKB">
        <authorList>
            <consortium name="RefSeq"/>
        </authorList>
    </citation>
    <scope>IDENTIFICATION</scope>
    <source>
        <tissue evidence="12">Gonads</tissue>
    </source>
</reference>
<dbReference type="OrthoDB" id="6339427at2759"/>
<dbReference type="RefSeq" id="XP_013406068.1">
    <property type="nucleotide sequence ID" value="XM_013550614.1"/>
</dbReference>
<accession>A0A1S3J6Y0</accession>
<evidence type="ECO:0000256" key="7">
    <source>
        <dbReference type="RuleBase" id="RU003346"/>
    </source>
</evidence>
<proteinExistence type="inferred from homology"/>
<dbReference type="PROSITE" id="PS50850">
    <property type="entry name" value="MFS"/>
    <property type="match status" value="1"/>
</dbReference>
<gene>
    <name evidence="12" type="primary">LOC106170643</name>
</gene>
<dbReference type="PROSITE" id="PS00216">
    <property type="entry name" value="SUGAR_TRANSPORT_1"/>
    <property type="match status" value="1"/>
</dbReference>
<feature type="transmembrane region" description="Helical" evidence="9">
    <location>
        <begin position="330"/>
        <end position="353"/>
    </location>
</feature>
<dbReference type="SUPFAM" id="SSF103473">
    <property type="entry name" value="MFS general substrate transporter"/>
    <property type="match status" value="1"/>
</dbReference>
<feature type="transmembrane region" description="Helical" evidence="9">
    <location>
        <begin position="397"/>
        <end position="421"/>
    </location>
</feature>
<keyword evidence="4 9" id="KW-0812">Transmembrane</keyword>
<evidence type="ECO:0000256" key="2">
    <source>
        <dbReference type="ARBA" id="ARBA00010992"/>
    </source>
</evidence>
<dbReference type="GeneID" id="106170643"/>
<evidence type="ECO:0000256" key="3">
    <source>
        <dbReference type="ARBA" id="ARBA00022448"/>
    </source>
</evidence>
<feature type="transmembrane region" description="Helical" evidence="9">
    <location>
        <begin position="182"/>
        <end position="199"/>
    </location>
</feature>
<dbReference type="AlphaFoldDB" id="A0A1S3J6Y0"/>
<sequence>MSEENCPFRGSACDDEPKEGDKTPLLVNEDRSTRQNRHRSTRRSKTKDNETAFSSSDSEEDYRVNGVQNRRYDSPRGGPTPWFVYYLTFFSAIGGFLFGYDTGVVSGAMLLVDDDFLLSPLWHEMVVSVTIGAAAVFALIGGIVNDGLGRKPTTLMASFVFTVGASVLAAAQNAWMLLGGRFLLGIGIGFASTTVPMYIAESAPSHLRGRLVTLNNIFITGGQCVASVIDGAFCFDHKNGWRYMLGLAGLPSLVQFIGFMFMPESPRWLVKNGQVEKATMVLSKIRGTEDVGEEIDSIKTADEEDKEARLALGNTLIIVQMLKTPQVRRALIVGCCLQMFQQLAGINTVMYYSATIIKLAGVEDECQAVWYSAITALANFTFTFVGLWLVEKVGRRTLTLGSLGGTVLSLALLAVGFQLAANYSPSVSVVEGALGNDSCGQHSWCNDCMVDPSCGYCYVSTSTGAVNGSCLPTNGTGSVSVAGRCAGTHLPNNLHWAYDFCPTNYSWMALAGLVIYLAFFAPGMGPMPWTINSEIYPLWARSTGNAITTATNWIFNLFISLTFLTLTQVLTRYGAFWLYTGLAAIGWLILFFILRETKNKTLEQLENLYTRPWC</sequence>
<evidence type="ECO:0000256" key="5">
    <source>
        <dbReference type="ARBA" id="ARBA00022989"/>
    </source>
</evidence>
<feature type="transmembrane region" description="Helical" evidence="9">
    <location>
        <begin position="368"/>
        <end position="390"/>
    </location>
</feature>
<feature type="compositionally biased region" description="Basic residues" evidence="8">
    <location>
        <begin position="34"/>
        <end position="45"/>
    </location>
</feature>
<dbReference type="InterPro" id="IPR005828">
    <property type="entry name" value="MFS_sugar_transport-like"/>
</dbReference>
<evidence type="ECO:0000313" key="12">
    <source>
        <dbReference type="RefSeq" id="XP_013406068.1"/>
    </source>
</evidence>
<evidence type="ECO:0000256" key="6">
    <source>
        <dbReference type="ARBA" id="ARBA00023136"/>
    </source>
</evidence>
<evidence type="ECO:0000256" key="4">
    <source>
        <dbReference type="ARBA" id="ARBA00022692"/>
    </source>
</evidence>
<dbReference type="InterPro" id="IPR005829">
    <property type="entry name" value="Sugar_transporter_CS"/>
</dbReference>
<comment type="similarity">
    <text evidence="2 7">Belongs to the major facilitator superfamily. Sugar transporter (TC 2.A.1.1) family.</text>
</comment>
<dbReference type="GO" id="GO:0016324">
    <property type="term" value="C:apical plasma membrane"/>
    <property type="evidence" value="ECO:0007669"/>
    <property type="project" value="TreeGrafter"/>
</dbReference>
<dbReference type="Gene3D" id="1.20.1250.20">
    <property type="entry name" value="MFS general substrate transporter like domains"/>
    <property type="match status" value="2"/>
</dbReference>
<feature type="transmembrane region" description="Helical" evidence="9">
    <location>
        <begin position="576"/>
        <end position="594"/>
    </location>
</feature>
<feature type="transmembrane region" description="Helical" evidence="9">
    <location>
        <begin position="241"/>
        <end position="262"/>
    </location>
</feature>
<feature type="region of interest" description="Disordered" evidence="8">
    <location>
        <begin position="1"/>
        <end position="73"/>
    </location>
</feature>
<dbReference type="PROSITE" id="PS00217">
    <property type="entry name" value="SUGAR_TRANSPORT_2"/>
    <property type="match status" value="1"/>
</dbReference>
<keyword evidence="11" id="KW-1185">Reference proteome</keyword>
<comment type="subcellular location">
    <subcellularLocation>
        <location evidence="1">Membrane</location>
        <topology evidence="1">Multi-pass membrane protein</topology>
    </subcellularLocation>
</comment>
<feature type="domain" description="Major facilitator superfamily (MFS) profile" evidence="10">
    <location>
        <begin position="87"/>
        <end position="598"/>
    </location>
</feature>